<feature type="chain" id="PRO_5016984998" description="Secreted protein" evidence="1">
    <location>
        <begin position="17"/>
        <end position="116"/>
    </location>
</feature>
<dbReference type="AlphaFoldDB" id="A0A371DRB3"/>
<keyword evidence="3" id="KW-1185">Reference proteome</keyword>
<dbReference type="Proteomes" id="UP000256964">
    <property type="component" value="Unassembled WGS sequence"/>
</dbReference>
<sequence length="116" mass="12768">MCVCIWQLSLLRILGSKVPVWPDYAYACAVHLSAQYDAVRRLNGGPCGPARSQVCLGDSSCVYPSRRLTVLWSGFCWINLRGTVPLVPQSSSINRVERRSDTAIDHDTCCVALPQA</sequence>
<reference evidence="2 3" key="1">
    <citation type="journal article" date="2018" name="Biotechnol. Biofuels">
        <title>Integrative visual omics of the white-rot fungus Polyporus brumalis exposes the biotechnological potential of its oxidative enzymes for delignifying raw plant biomass.</title>
        <authorList>
            <person name="Miyauchi S."/>
            <person name="Rancon A."/>
            <person name="Drula E."/>
            <person name="Hage H."/>
            <person name="Chaduli D."/>
            <person name="Favel A."/>
            <person name="Grisel S."/>
            <person name="Henrissat B."/>
            <person name="Herpoel-Gimbert I."/>
            <person name="Ruiz-Duenas F.J."/>
            <person name="Chevret D."/>
            <person name="Hainaut M."/>
            <person name="Lin J."/>
            <person name="Wang M."/>
            <person name="Pangilinan J."/>
            <person name="Lipzen A."/>
            <person name="Lesage-Meessen L."/>
            <person name="Navarro D."/>
            <person name="Riley R."/>
            <person name="Grigoriev I.V."/>
            <person name="Zhou S."/>
            <person name="Raouche S."/>
            <person name="Rosso M.N."/>
        </authorList>
    </citation>
    <scope>NUCLEOTIDE SEQUENCE [LARGE SCALE GENOMIC DNA]</scope>
    <source>
        <strain evidence="2 3">BRFM 1820</strain>
    </source>
</reference>
<accession>A0A371DRB3</accession>
<protein>
    <recommendedName>
        <fullName evidence="4">Secreted protein</fullName>
    </recommendedName>
</protein>
<evidence type="ECO:0000256" key="1">
    <source>
        <dbReference type="SAM" id="SignalP"/>
    </source>
</evidence>
<dbReference type="EMBL" id="KZ857383">
    <property type="protein sequence ID" value="RDX55072.1"/>
    <property type="molecule type" value="Genomic_DNA"/>
</dbReference>
<evidence type="ECO:0000313" key="2">
    <source>
        <dbReference type="EMBL" id="RDX55072.1"/>
    </source>
</evidence>
<gene>
    <name evidence="2" type="ORF">OH76DRAFT_863942</name>
</gene>
<keyword evidence="1" id="KW-0732">Signal</keyword>
<evidence type="ECO:0000313" key="3">
    <source>
        <dbReference type="Proteomes" id="UP000256964"/>
    </source>
</evidence>
<name>A0A371DRB3_9APHY</name>
<feature type="signal peptide" evidence="1">
    <location>
        <begin position="1"/>
        <end position="16"/>
    </location>
</feature>
<organism evidence="2 3">
    <name type="scientific">Lentinus brumalis</name>
    <dbReference type="NCBI Taxonomy" id="2498619"/>
    <lineage>
        <taxon>Eukaryota</taxon>
        <taxon>Fungi</taxon>
        <taxon>Dikarya</taxon>
        <taxon>Basidiomycota</taxon>
        <taxon>Agaricomycotina</taxon>
        <taxon>Agaricomycetes</taxon>
        <taxon>Polyporales</taxon>
        <taxon>Polyporaceae</taxon>
        <taxon>Lentinus</taxon>
    </lineage>
</organism>
<evidence type="ECO:0008006" key="4">
    <source>
        <dbReference type="Google" id="ProtNLM"/>
    </source>
</evidence>
<proteinExistence type="predicted"/>